<dbReference type="PANTHER" id="PTHR11388">
    <property type="entry name" value="ORGANIC ANION TRANSPORTER"/>
    <property type="match status" value="1"/>
</dbReference>
<dbReference type="GO" id="GO:0016323">
    <property type="term" value="C:basolateral plasma membrane"/>
    <property type="evidence" value="ECO:0007669"/>
    <property type="project" value="TreeGrafter"/>
</dbReference>
<dbReference type="EMBL" id="JACEEZ010009483">
    <property type="protein sequence ID" value="KAG0722495.1"/>
    <property type="molecule type" value="Genomic_DNA"/>
</dbReference>
<keyword evidence="2" id="KW-0472">Membrane</keyword>
<feature type="transmembrane region" description="Helical" evidence="2">
    <location>
        <begin position="405"/>
        <end position="427"/>
    </location>
</feature>
<feature type="transmembrane region" description="Helical" evidence="2">
    <location>
        <begin position="354"/>
        <end position="377"/>
    </location>
</feature>
<feature type="transmembrane region" description="Helical" evidence="2">
    <location>
        <begin position="316"/>
        <end position="342"/>
    </location>
</feature>
<protein>
    <submittedName>
        <fullName evidence="3">Solute carrier organic anion transporter family member 1C1</fullName>
    </submittedName>
</protein>
<evidence type="ECO:0000313" key="3">
    <source>
        <dbReference type="EMBL" id="KAG0722495.1"/>
    </source>
</evidence>
<dbReference type="OrthoDB" id="5062115at2759"/>
<comment type="caution">
    <text evidence="3">The sequence shown here is derived from an EMBL/GenBank/DDBJ whole genome shotgun (WGS) entry which is preliminary data.</text>
</comment>
<gene>
    <name evidence="3" type="primary">SLCO1C1_1</name>
    <name evidence="3" type="ORF">GWK47_044414</name>
</gene>
<dbReference type="GO" id="GO:0015347">
    <property type="term" value="F:sodium-independent organic anion transmembrane transporter activity"/>
    <property type="evidence" value="ECO:0007669"/>
    <property type="project" value="TreeGrafter"/>
</dbReference>
<feature type="transmembrane region" description="Helical" evidence="2">
    <location>
        <begin position="22"/>
        <end position="42"/>
    </location>
</feature>
<proteinExistence type="predicted"/>
<dbReference type="InterPro" id="IPR036259">
    <property type="entry name" value="MFS_trans_sf"/>
</dbReference>
<evidence type="ECO:0000256" key="1">
    <source>
        <dbReference type="ARBA" id="ARBA00023157"/>
    </source>
</evidence>
<dbReference type="AlphaFoldDB" id="A0A8J4YJ98"/>
<dbReference type="GO" id="GO:0043252">
    <property type="term" value="P:sodium-independent organic anion transport"/>
    <property type="evidence" value="ECO:0007669"/>
    <property type="project" value="TreeGrafter"/>
</dbReference>
<dbReference type="SUPFAM" id="SSF103473">
    <property type="entry name" value="MFS general substrate transporter"/>
    <property type="match status" value="1"/>
</dbReference>
<keyword evidence="2" id="KW-1133">Transmembrane helix</keyword>
<feature type="transmembrane region" description="Helical" evidence="2">
    <location>
        <begin position="169"/>
        <end position="187"/>
    </location>
</feature>
<dbReference type="Proteomes" id="UP000770661">
    <property type="component" value="Unassembled WGS sequence"/>
</dbReference>
<dbReference type="PANTHER" id="PTHR11388:SF76">
    <property type="entry name" value="SOLUTE CARRIER ORGANIC ANION TRANSPORTER FAMILY MEMBER"/>
    <property type="match status" value="1"/>
</dbReference>
<dbReference type="SUPFAM" id="SSF100895">
    <property type="entry name" value="Kazal-type serine protease inhibitors"/>
    <property type="match status" value="1"/>
</dbReference>
<name>A0A8J4YJ98_CHIOP</name>
<feature type="transmembrane region" description="Helical" evidence="2">
    <location>
        <begin position="140"/>
        <end position="162"/>
    </location>
</feature>
<accession>A0A8J4YJ98</accession>
<sequence length="444" mass="47915">MYYTIGHTYLDDAVSKDKVPLFLGYLVIGGCLGVEAWLLALLPRTLPGTRRRGLRELRQAATRGGVRAVQELATTLRPAHHTGLRGLVGGLGRLARNKVYVLVVVNQAFFWFAFIGYITFKPKFLEHQFKMSAARANQYIAAAAMAATLAGWLMTGATLSLLRPRSRTVLIFMACLSLTNGILHLSMVNVSCEREVIHGMDTVLQEGGVPASRPHNASTSLDGEVTLRQCVAGCGCPPKFSPVCVEGRDTFYSACHAGCSSVTSPFTSSNTTTTTTTANTAAKKQHLSASPSAASSPLSVSPSAVDGYCSHECPAFYMYLALTVLTKMTLAASRVPVNIMLFRCVEPRDKDLGLGVFNSVLALAAFIPAPLVFGWAIDAACRLWEESCGGRGSCWLYDIDAFRKILHGIPASLMALCLLTELLLIFFHKSIHLYGPPEGTSKAQ</sequence>
<evidence type="ECO:0000313" key="4">
    <source>
        <dbReference type="Proteomes" id="UP000770661"/>
    </source>
</evidence>
<keyword evidence="1" id="KW-1015">Disulfide bond</keyword>
<organism evidence="3 4">
    <name type="scientific">Chionoecetes opilio</name>
    <name type="common">Atlantic snow crab</name>
    <name type="synonym">Cancer opilio</name>
    <dbReference type="NCBI Taxonomy" id="41210"/>
    <lineage>
        <taxon>Eukaryota</taxon>
        <taxon>Metazoa</taxon>
        <taxon>Ecdysozoa</taxon>
        <taxon>Arthropoda</taxon>
        <taxon>Crustacea</taxon>
        <taxon>Multicrustacea</taxon>
        <taxon>Malacostraca</taxon>
        <taxon>Eumalacostraca</taxon>
        <taxon>Eucarida</taxon>
        <taxon>Decapoda</taxon>
        <taxon>Pleocyemata</taxon>
        <taxon>Brachyura</taxon>
        <taxon>Eubrachyura</taxon>
        <taxon>Majoidea</taxon>
        <taxon>Majidae</taxon>
        <taxon>Chionoecetes</taxon>
    </lineage>
</organism>
<keyword evidence="2" id="KW-0812">Transmembrane</keyword>
<dbReference type="InterPro" id="IPR004156">
    <property type="entry name" value="OATP"/>
</dbReference>
<feature type="transmembrane region" description="Helical" evidence="2">
    <location>
        <begin position="99"/>
        <end position="120"/>
    </location>
</feature>
<evidence type="ECO:0000256" key="2">
    <source>
        <dbReference type="SAM" id="Phobius"/>
    </source>
</evidence>
<reference evidence="3" key="1">
    <citation type="submission" date="2020-07" db="EMBL/GenBank/DDBJ databases">
        <title>The High-quality genome of the commercially important snow crab, Chionoecetes opilio.</title>
        <authorList>
            <person name="Jeong J.-H."/>
            <person name="Ryu S."/>
        </authorList>
    </citation>
    <scope>NUCLEOTIDE SEQUENCE</scope>
    <source>
        <strain evidence="3">MADBK_172401_WGS</strain>
        <tissue evidence="3">Digestive gland</tissue>
    </source>
</reference>
<dbReference type="Pfam" id="PF03137">
    <property type="entry name" value="OATP"/>
    <property type="match status" value="1"/>
</dbReference>
<dbReference type="InterPro" id="IPR036058">
    <property type="entry name" value="Kazal_dom_sf"/>
</dbReference>
<keyword evidence="4" id="KW-1185">Reference proteome</keyword>